<gene>
    <name evidence="1" type="ORF">PHAVU_010G130400g</name>
</gene>
<sequence length="107" mass="12629">MYEMIQCLVTLRQKTTVPEYHQQFASIVTRLHLSKSYMLSCFWHYHITAVLLHLPLDQTRHEQFGWVGDFEKYWTSSMEGLNVVPESRLCLEAHIHTALKSLTEANY</sequence>
<dbReference type="EMBL" id="CM002297">
    <property type="protein sequence ID" value="ESW07442.1"/>
    <property type="molecule type" value="Genomic_DNA"/>
</dbReference>
<dbReference type="AlphaFoldDB" id="V7AP58"/>
<organism evidence="1 2">
    <name type="scientific">Phaseolus vulgaris</name>
    <name type="common">Kidney bean</name>
    <name type="synonym">French bean</name>
    <dbReference type="NCBI Taxonomy" id="3885"/>
    <lineage>
        <taxon>Eukaryota</taxon>
        <taxon>Viridiplantae</taxon>
        <taxon>Streptophyta</taxon>
        <taxon>Embryophyta</taxon>
        <taxon>Tracheophyta</taxon>
        <taxon>Spermatophyta</taxon>
        <taxon>Magnoliopsida</taxon>
        <taxon>eudicotyledons</taxon>
        <taxon>Gunneridae</taxon>
        <taxon>Pentapetalae</taxon>
        <taxon>rosids</taxon>
        <taxon>fabids</taxon>
        <taxon>Fabales</taxon>
        <taxon>Fabaceae</taxon>
        <taxon>Papilionoideae</taxon>
        <taxon>50 kb inversion clade</taxon>
        <taxon>NPAAA clade</taxon>
        <taxon>indigoferoid/millettioid clade</taxon>
        <taxon>Phaseoleae</taxon>
        <taxon>Phaseolus</taxon>
    </lineage>
</organism>
<accession>V7AP58</accession>
<evidence type="ECO:0008006" key="3">
    <source>
        <dbReference type="Google" id="ProtNLM"/>
    </source>
</evidence>
<protein>
    <recommendedName>
        <fullName evidence="3">Retrotransposon gag domain-containing protein</fullName>
    </recommendedName>
</protein>
<evidence type="ECO:0000313" key="2">
    <source>
        <dbReference type="Proteomes" id="UP000000226"/>
    </source>
</evidence>
<evidence type="ECO:0000313" key="1">
    <source>
        <dbReference type="EMBL" id="ESW07442.1"/>
    </source>
</evidence>
<name>V7AP58_PHAVU</name>
<dbReference type="Proteomes" id="UP000000226">
    <property type="component" value="Chromosome 10"/>
</dbReference>
<proteinExistence type="predicted"/>
<dbReference type="OrthoDB" id="9984693at2759"/>
<reference evidence="2" key="1">
    <citation type="journal article" date="2014" name="Nat. Genet.">
        <title>A reference genome for common bean and genome-wide analysis of dual domestications.</title>
        <authorList>
            <person name="Schmutz J."/>
            <person name="McClean P.E."/>
            <person name="Mamidi S."/>
            <person name="Wu G.A."/>
            <person name="Cannon S.B."/>
            <person name="Grimwood J."/>
            <person name="Jenkins J."/>
            <person name="Shu S."/>
            <person name="Song Q."/>
            <person name="Chavarro C."/>
            <person name="Torres-Torres M."/>
            <person name="Geffroy V."/>
            <person name="Moghaddam S.M."/>
            <person name="Gao D."/>
            <person name="Abernathy B."/>
            <person name="Barry K."/>
            <person name="Blair M."/>
            <person name="Brick M.A."/>
            <person name="Chovatia M."/>
            <person name="Gepts P."/>
            <person name="Goodstein D.M."/>
            <person name="Gonzales M."/>
            <person name="Hellsten U."/>
            <person name="Hyten D.L."/>
            <person name="Jia G."/>
            <person name="Kelly J.D."/>
            <person name="Kudrna D."/>
            <person name="Lee R."/>
            <person name="Richard M.M."/>
            <person name="Miklas P.N."/>
            <person name="Osorno J.M."/>
            <person name="Rodrigues J."/>
            <person name="Thareau V."/>
            <person name="Urrea C.A."/>
            <person name="Wang M."/>
            <person name="Yu Y."/>
            <person name="Zhang M."/>
            <person name="Wing R.A."/>
            <person name="Cregan P.B."/>
            <person name="Rokhsar D.S."/>
            <person name="Jackson S.A."/>
        </authorList>
    </citation>
    <scope>NUCLEOTIDE SEQUENCE [LARGE SCALE GENOMIC DNA]</scope>
    <source>
        <strain evidence="2">cv. G19833</strain>
    </source>
</reference>
<dbReference type="Gramene" id="ESW07442">
    <property type="protein sequence ID" value="ESW07442"/>
    <property type="gene ID" value="PHAVU_010G130400g"/>
</dbReference>
<keyword evidence="2" id="KW-1185">Reference proteome</keyword>